<evidence type="ECO:0000256" key="1">
    <source>
        <dbReference type="SAM" id="MobiDB-lite"/>
    </source>
</evidence>
<dbReference type="SUPFAM" id="SSF56112">
    <property type="entry name" value="Protein kinase-like (PK-like)"/>
    <property type="match status" value="1"/>
</dbReference>
<organism evidence="2 3">
    <name type="scientific">Auraticoccus cholistanensis</name>
    <dbReference type="NCBI Taxonomy" id="2656650"/>
    <lineage>
        <taxon>Bacteria</taxon>
        <taxon>Bacillati</taxon>
        <taxon>Actinomycetota</taxon>
        <taxon>Actinomycetes</taxon>
        <taxon>Propionibacteriales</taxon>
        <taxon>Propionibacteriaceae</taxon>
        <taxon>Auraticoccus</taxon>
    </lineage>
</organism>
<gene>
    <name evidence="2" type="ORF">GC722_03455</name>
</gene>
<accession>A0A6A9UR85</accession>
<name>A0A6A9UR85_9ACTN</name>
<proteinExistence type="predicted"/>
<dbReference type="Gene3D" id="3.90.1200.10">
    <property type="match status" value="1"/>
</dbReference>
<feature type="compositionally biased region" description="Low complexity" evidence="1">
    <location>
        <begin position="62"/>
        <end position="85"/>
    </location>
</feature>
<keyword evidence="3" id="KW-1185">Reference proteome</keyword>
<comment type="caution">
    <text evidence="2">The sequence shown here is derived from an EMBL/GenBank/DDBJ whole genome shotgun (WGS) entry which is preliminary data.</text>
</comment>
<dbReference type="InterPro" id="IPR011009">
    <property type="entry name" value="Kinase-like_dom_sf"/>
</dbReference>
<keyword evidence="2" id="KW-0808">Transferase</keyword>
<dbReference type="EMBL" id="WPCU01000004">
    <property type="protein sequence ID" value="MVA75088.1"/>
    <property type="molecule type" value="Genomic_DNA"/>
</dbReference>
<feature type="compositionally biased region" description="Basic residues" evidence="1">
    <location>
        <begin position="26"/>
        <end position="39"/>
    </location>
</feature>
<sequence>MPAGPDRPPVRHLDLGQPAADPAGGHHPHRRRPRPRRPAGRPGAGQPGGAGAALGHQHHHLPGAGAQPARAGAGPAPALSAPAAGGASLRCVPAPDVRLQPLARGRVASLGEAGQRWLDGLPLLLEELQRRWDVRLEGRGLPGGSASWVGRAVARDGSPRVVKVAVPGHDLAGEALVLSLAEGRGLVRLHGHDPEADAVLLEALGRPLGSTRLPPEEKLDHLVAALREVWRLPADRFPVPGPGEDKASGLTRLVLDTDARLGHPCPPEVLHRALDHAARRAADHRPDRCVVVHGDPHAGNALASDDGGLPYRLIDPDGFLADPAYDLGVVLRDWTDLGGRPRERLEGACARLAEAAGLPAQAVWEWAFLERVSTALHLLDLGAETLGRRLLDSASALL</sequence>
<evidence type="ECO:0000313" key="2">
    <source>
        <dbReference type="EMBL" id="MVA75088.1"/>
    </source>
</evidence>
<reference evidence="2 3" key="1">
    <citation type="submission" date="2019-12" db="EMBL/GenBank/DDBJ databases">
        <title>Auraticoccus cholistani sp. nov., an actinomycete isolated from soil of Cholistan desert.</title>
        <authorList>
            <person name="Cheema M.T."/>
        </authorList>
    </citation>
    <scope>NUCLEOTIDE SEQUENCE [LARGE SCALE GENOMIC DNA]</scope>
    <source>
        <strain evidence="2 3">F435</strain>
    </source>
</reference>
<dbReference type="GO" id="GO:0016773">
    <property type="term" value="F:phosphotransferase activity, alcohol group as acceptor"/>
    <property type="evidence" value="ECO:0007669"/>
    <property type="project" value="InterPro"/>
</dbReference>
<dbReference type="AlphaFoldDB" id="A0A6A9UR85"/>
<dbReference type="InterPro" id="IPR006748">
    <property type="entry name" value="NH2Glyco/OHUrea_AB-resist_kin"/>
</dbReference>
<evidence type="ECO:0000313" key="3">
    <source>
        <dbReference type="Proteomes" id="UP000435304"/>
    </source>
</evidence>
<protein>
    <submittedName>
        <fullName evidence="2">Phosphotransferase</fullName>
    </submittedName>
</protein>
<dbReference type="Proteomes" id="UP000435304">
    <property type="component" value="Unassembled WGS sequence"/>
</dbReference>
<dbReference type="GO" id="GO:0019748">
    <property type="term" value="P:secondary metabolic process"/>
    <property type="evidence" value="ECO:0007669"/>
    <property type="project" value="InterPro"/>
</dbReference>
<feature type="region of interest" description="Disordered" evidence="1">
    <location>
        <begin position="1"/>
        <end position="85"/>
    </location>
</feature>
<feature type="compositionally biased region" description="Gly residues" evidence="1">
    <location>
        <begin position="42"/>
        <end position="52"/>
    </location>
</feature>
<dbReference type="Pfam" id="PF04655">
    <property type="entry name" value="APH_6_hur"/>
    <property type="match status" value="1"/>
</dbReference>